<comment type="function">
    <text evidence="6">This is one of the proteins that bind and probably mediate the attachment of the 5S RNA into the large ribosomal subunit, where it forms part of the central protuberance.</text>
</comment>
<dbReference type="SUPFAM" id="SSF53137">
    <property type="entry name" value="Translational machinery components"/>
    <property type="match status" value="1"/>
</dbReference>
<organism evidence="7 8">
    <name type="scientific">Acidianus brierleyi</name>
    <dbReference type="NCBI Taxonomy" id="41673"/>
    <lineage>
        <taxon>Archaea</taxon>
        <taxon>Thermoproteota</taxon>
        <taxon>Thermoprotei</taxon>
        <taxon>Sulfolobales</taxon>
        <taxon>Sulfolobaceae</taxon>
        <taxon>Acidianus</taxon>
    </lineage>
</organism>
<dbReference type="GO" id="GO:0006412">
    <property type="term" value="P:translation"/>
    <property type="evidence" value="ECO:0007669"/>
    <property type="project" value="UniProtKB-UniRule"/>
</dbReference>
<dbReference type="NCBIfam" id="NF006342">
    <property type="entry name" value="PRK08569.1"/>
    <property type="match status" value="1"/>
</dbReference>
<evidence type="ECO:0000256" key="1">
    <source>
        <dbReference type="ARBA" id="ARBA00007116"/>
    </source>
</evidence>
<dbReference type="PANTHER" id="PTHR23410">
    <property type="entry name" value="RIBOSOMAL PROTEIN L5-RELATED"/>
    <property type="match status" value="1"/>
</dbReference>
<evidence type="ECO:0000256" key="4">
    <source>
        <dbReference type="ARBA" id="ARBA00022980"/>
    </source>
</evidence>
<dbReference type="InterPro" id="IPR057267">
    <property type="entry name" value="Rbsml_uL18_arch"/>
</dbReference>
<accession>A0A2U9IEB5</accession>
<sequence>MVSLGPNYRVKFSRRREGKTNYYKRYTYVLSKATRLVVRLTNKYVIMQIVAFNPNGDSTVVMAHSIELCKKYGWKGDCNNTSAAYLTGYLLGLRAKKAGISSVVADIGLFTPIKGSRIFYAIKGSVDAGINIPIGDELEFDEDRIKGKHIVNYAEKLEKENPDKFNRIFSGYLGRGLNPKDLVSHFDETLNKIKSMGG</sequence>
<dbReference type="OrthoDB" id="8644at2157"/>
<gene>
    <name evidence="6" type="primary">rpl18</name>
    <name evidence="7" type="ORF">DFR85_07010</name>
</gene>
<keyword evidence="4 6" id="KW-0689">Ribosomal protein</keyword>
<dbReference type="Pfam" id="PF17144">
    <property type="entry name" value="Ribosomal_L5e"/>
    <property type="match status" value="1"/>
</dbReference>
<dbReference type="KEGG" id="abri:DFR85_07010"/>
<dbReference type="GO" id="GO:0000027">
    <property type="term" value="P:ribosomal large subunit assembly"/>
    <property type="evidence" value="ECO:0007669"/>
    <property type="project" value="TreeGrafter"/>
</dbReference>
<dbReference type="PANTHER" id="PTHR23410:SF12">
    <property type="entry name" value="LARGE RIBOSOMAL SUBUNIT PROTEIN UL18"/>
    <property type="match status" value="1"/>
</dbReference>
<dbReference type="InterPro" id="IPR005485">
    <property type="entry name" value="Rbsml_uL18_euk_arch"/>
</dbReference>
<dbReference type="CDD" id="cd00432">
    <property type="entry name" value="Ribosomal_L18_L5e"/>
    <property type="match status" value="1"/>
</dbReference>
<evidence type="ECO:0000313" key="7">
    <source>
        <dbReference type="EMBL" id="AWR94383.1"/>
    </source>
</evidence>
<dbReference type="Proteomes" id="UP000248044">
    <property type="component" value="Chromosome"/>
</dbReference>
<keyword evidence="3 6" id="KW-0694">RNA-binding</keyword>
<dbReference type="RefSeq" id="WP_110270264.1">
    <property type="nucleotide sequence ID" value="NZ_CP029289.2"/>
</dbReference>
<proteinExistence type="inferred from homology"/>
<dbReference type="AlphaFoldDB" id="A0A2U9IEB5"/>
<keyword evidence="5 6" id="KW-0687">Ribonucleoprotein</keyword>
<protein>
    <recommendedName>
        <fullName evidence="6">Large ribosomal subunit protein uL18</fullName>
    </recommendedName>
</protein>
<evidence type="ECO:0000256" key="6">
    <source>
        <dbReference type="HAMAP-Rule" id="MF_01337"/>
    </source>
</evidence>
<dbReference type="Gene3D" id="3.30.420.100">
    <property type="match status" value="1"/>
</dbReference>
<keyword evidence="8" id="KW-1185">Reference proteome</keyword>
<reference evidence="7 8" key="1">
    <citation type="submission" date="2018-05" db="EMBL/GenBank/DDBJ databases">
        <title>Complete Genome Sequences of Extremely Thermoacidophilic, Metal-Mobilizing Type-Strain Members of the Archaeal Family Sulfolobaceae: Acidianus brierleyi DSM-1651T, Acidianus sulfidivorans DSM-18786T, Metallosphaera hakonensis DSM-7519T, and Metallosphaera prunae DSM-10039T.</title>
        <authorList>
            <person name="Counts J.A."/>
            <person name="Kelly R.M."/>
        </authorList>
    </citation>
    <scope>NUCLEOTIDE SEQUENCE [LARGE SCALE GENOMIC DNA]</scope>
    <source>
        <strain evidence="7 8">DSM 1651</strain>
    </source>
</reference>
<dbReference type="GO" id="GO:0022625">
    <property type="term" value="C:cytosolic large ribosomal subunit"/>
    <property type="evidence" value="ECO:0007669"/>
    <property type="project" value="TreeGrafter"/>
</dbReference>
<comment type="similarity">
    <text evidence="1 6">Belongs to the universal ribosomal protein uL18 family.</text>
</comment>
<evidence type="ECO:0000256" key="3">
    <source>
        <dbReference type="ARBA" id="ARBA00022884"/>
    </source>
</evidence>
<dbReference type="GO" id="GO:0003735">
    <property type="term" value="F:structural constituent of ribosome"/>
    <property type="evidence" value="ECO:0007669"/>
    <property type="project" value="InterPro"/>
</dbReference>
<keyword evidence="2 6" id="KW-0699">rRNA-binding</keyword>
<dbReference type="EMBL" id="CP029289">
    <property type="protein sequence ID" value="AWR94383.1"/>
    <property type="molecule type" value="Genomic_DNA"/>
</dbReference>
<dbReference type="InterPro" id="IPR057268">
    <property type="entry name" value="Ribosomal_L18"/>
</dbReference>
<evidence type="ECO:0000256" key="2">
    <source>
        <dbReference type="ARBA" id="ARBA00022730"/>
    </source>
</evidence>
<dbReference type="GO" id="GO:0008097">
    <property type="term" value="F:5S rRNA binding"/>
    <property type="evidence" value="ECO:0007669"/>
    <property type="project" value="InterPro"/>
</dbReference>
<evidence type="ECO:0000313" key="8">
    <source>
        <dbReference type="Proteomes" id="UP000248044"/>
    </source>
</evidence>
<comment type="subunit">
    <text evidence="6">Part of the 50S ribosomal subunit. Contacts the 5S and 23S rRNAs.</text>
</comment>
<evidence type="ECO:0000256" key="5">
    <source>
        <dbReference type="ARBA" id="ARBA00023274"/>
    </source>
</evidence>
<dbReference type="HAMAP" id="MF_01337_A">
    <property type="entry name" value="Ribosomal_uL18_A"/>
    <property type="match status" value="1"/>
</dbReference>
<name>A0A2U9IEB5_9CREN</name>
<dbReference type="GeneID" id="36831892"/>